<dbReference type="AlphaFoldDB" id="X1FQQ6"/>
<dbReference type="EMBL" id="BARU01022900">
    <property type="protein sequence ID" value="GAH47976.1"/>
    <property type="molecule type" value="Genomic_DNA"/>
</dbReference>
<comment type="caution">
    <text evidence="1">The sequence shown here is derived from an EMBL/GenBank/DDBJ whole genome shotgun (WGS) entry which is preliminary data.</text>
</comment>
<organism evidence="1">
    <name type="scientific">marine sediment metagenome</name>
    <dbReference type="NCBI Taxonomy" id="412755"/>
    <lineage>
        <taxon>unclassified sequences</taxon>
        <taxon>metagenomes</taxon>
        <taxon>ecological metagenomes</taxon>
    </lineage>
</organism>
<feature type="non-terminal residue" evidence="1">
    <location>
        <position position="130"/>
    </location>
</feature>
<gene>
    <name evidence="1" type="ORF">S03H2_37238</name>
</gene>
<name>X1FQQ6_9ZZZZ</name>
<reference evidence="1" key="1">
    <citation type="journal article" date="2014" name="Front. Microbiol.">
        <title>High frequency of phylogenetically diverse reductive dehalogenase-homologous genes in deep subseafloor sedimentary metagenomes.</title>
        <authorList>
            <person name="Kawai M."/>
            <person name="Futagami T."/>
            <person name="Toyoda A."/>
            <person name="Takaki Y."/>
            <person name="Nishi S."/>
            <person name="Hori S."/>
            <person name="Arai W."/>
            <person name="Tsubouchi T."/>
            <person name="Morono Y."/>
            <person name="Uchiyama I."/>
            <person name="Ito T."/>
            <person name="Fujiyama A."/>
            <person name="Inagaki F."/>
            <person name="Takami H."/>
        </authorList>
    </citation>
    <scope>NUCLEOTIDE SEQUENCE</scope>
    <source>
        <strain evidence="1">Expedition CK06-06</strain>
    </source>
</reference>
<protein>
    <submittedName>
        <fullName evidence="1">Uncharacterized protein</fullName>
    </submittedName>
</protein>
<sequence length="130" mass="15203">MLFRWLKHKRARLDFEIAQYNQATSLYESVSNIVKDTESKDWTQVGGAASDDRALSLQHHQTLQKQAFKMWKQNPVIRNVIRTIVAFVYGQGAEFQTTPEKQNGKEPDTTLHDQIHELWQEWYAAIDGQR</sequence>
<proteinExistence type="predicted"/>
<evidence type="ECO:0000313" key="1">
    <source>
        <dbReference type="EMBL" id="GAH47976.1"/>
    </source>
</evidence>
<accession>X1FQQ6</accession>